<evidence type="ECO:0000256" key="1">
    <source>
        <dbReference type="SAM" id="MobiDB-lite"/>
    </source>
</evidence>
<accession>A0ABZ0PF90</accession>
<dbReference type="InterPro" id="IPR021327">
    <property type="entry name" value="DUF2934"/>
</dbReference>
<gene>
    <name evidence="2" type="ORF">R9Z33_19980</name>
</gene>
<dbReference type="EMBL" id="CP137852">
    <property type="protein sequence ID" value="WPB84363.1"/>
    <property type="molecule type" value="Genomic_DNA"/>
</dbReference>
<sequence length="98" mass="10605">MTLHDDSLNRVRTERLAYQLWQEAGCPEGQAERYWREAEGLIAAAPPEPGLPARAPSPAMAAAASPQPEAAPAETGWGAAAARYFAAWWAYPSKPAER</sequence>
<dbReference type="Pfam" id="PF11154">
    <property type="entry name" value="DUF2934"/>
    <property type="match status" value="1"/>
</dbReference>
<dbReference type="RefSeq" id="WP_318648321.1">
    <property type="nucleotide sequence ID" value="NZ_CP137852.1"/>
</dbReference>
<reference evidence="2 3" key="1">
    <citation type="submission" date="2023-11" db="EMBL/GenBank/DDBJ databases">
        <title>Arctic aerobic anoxygenic photoheterotroph Sediminicoccus rosea KRV36 adapts its photosynthesis to long days of polar summer.</title>
        <authorList>
            <person name="Tomasch J."/>
            <person name="Kopejtka K."/>
            <person name="Bily T."/>
            <person name="Gardiner A.T."/>
            <person name="Gardian Z."/>
            <person name="Shivaramu S."/>
            <person name="Koblizek M."/>
            <person name="Engelhardt F."/>
            <person name="Kaftan D."/>
        </authorList>
    </citation>
    <scope>NUCLEOTIDE SEQUENCE [LARGE SCALE GENOMIC DNA]</scope>
    <source>
        <strain evidence="2 3">R-30</strain>
    </source>
</reference>
<keyword evidence="3" id="KW-1185">Reference proteome</keyword>
<proteinExistence type="predicted"/>
<dbReference type="Proteomes" id="UP001305521">
    <property type="component" value="Chromosome"/>
</dbReference>
<protein>
    <submittedName>
        <fullName evidence="2">DUF2934 domain-containing protein</fullName>
    </submittedName>
</protein>
<evidence type="ECO:0000313" key="2">
    <source>
        <dbReference type="EMBL" id="WPB84363.1"/>
    </source>
</evidence>
<feature type="compositionally biased region" description="Low complexity" evidence="1">
    <location>
        <begin position="52"/>
        <end position="74"/>
    </location>
</feature>
<name>A0ABZ0PF90_9PROT</name>
<evidence type="ECO:0000313" key="3">
    <source>
        <dbReference type="Proteomes" id="UP001305521"/>
    </source>
</evidence>
<organism evidence="2 3">
    <name type="scientific">Sediminicoccus rosea</name>
    <dbReference type="NCBI Taxonomy" id="1225128"/>
    <lineage>
        <taxon>Bacteria</taxon>
        <taxon>Pseudomonadati</taxon>
        <taxon>Pseudomonadota</taxon>
        <taxon>Alphaproteobacteria</taxon>
        <taxon>Acetobacterales</taxon>
        <taxon>Roseomonadaceae</taxon>
        <taxon>Sediminicoccus</taxon>
    </lineage>
</organism>
<feature type="region of interest" description="Disordered" evidence="1">
    <location>
        <begin position="45"/>
        <end position="74"/>
    </location>
</feature>